<name>A0A0H5QG91_9EUKA</name>
<protein>
    <submittedName>
        <fullName evidence="1">Uncharacterized protein</fullName>
    </submittedName>
</protein>
<proteinExistence type="predicted"/>
<accession>A0A0H5QG91</accession>
<organism evidence="1">
    <name type="scientific">Spongospora subterranea</name>
    <dbReference type="NCBI Taxonomy" id="70186"/>
    <lineage>
        <taxon>Eukaryota</taxon>
        <taxon>Sar</taxon>
        <taxon>Rhizaria</taxon>
        <taxon>Endomyxa</taxon>
        <taxon>Phytomyxea</taxon>
        <taxon>Plasmodiophorida</taxon>
        <taxon>Plasmodiophoridae</taxon>
        <taxon>Spongospora</taxon>
    </lineage>
</organism>
<dbReference type="AlphaFoldDB" id="A0A0H5QG91"/>
<dbReference type="EMBL" id="HACM01000512">
    <property type="protein sequence ID" value="CRZ00954.1"/>
    <property type="molecule type" value="Transcribed_RNA"/>
</dbReference>
<sequence>MKISHIGIVNNPSCIYICLTSAPDSGQKAESRCCCIAKSHENESFYGRTSCFSIFSHPFNLLMIFHVAEVTSLLEELSMMVPAVEFVIMGHIIRWTDYTTPMATFETRPVV</sequence>
<evidence type="ECO:0000313" key="1">
    <source>
        <dbReference type="EMBL" id="CRZ00955.1"/>
    </source>
</evidence>
<reference evidence="1" key="1">
    <citation type="submission" date="2015-04" db="EMBL/GenBank/DDBJ databases">
        <title>The genome sequence of the plant pathogenic Rhizarian Plasmodiophora brassicae reveals insights in its biotrophic life cycle and the origin of chitin synthesis.</title>
        <authorList>
            <person name="Schwelm A."/>
            <person name="Fogelqvist J."/>
            <person name="Knaust A."/>
            <person name="Julke S."/>
            <person name="Lilja T."/>
            <person name="Dhandapani V."/>
            <person name="Bonilla-Rosso G."/>
            <person name="Karlsson M."/>
            <person name="Shevchenko A."/>
            <person name="Choi S.R."/>
            <person name="Kim H.G."/>
            <person name="Park J.Y."/>
            <person name="Lim Y.P."/>
            <person name="Ludwig-Muller J."/>
            <person name="Dixelius C."/>
        </authorList>
    </citation>
    <scope>NUCLEOTIDE SEQUENCE</scope>
    <source>
        <tissue evidence="1">Potato root galls</tissue>
    </source>
</reference>
<dbReference type="EMBL" id="HACM01000513">
    <property type="protein sequence ID" value="CRZ00955.1"/>
    <property type="molecule type" value="Transcribed_RNA"/>
</dbReference>